<evidence type="ECO:0000313" key="2">
    <source>
        <dbReference type="EMBL" id="CAD7222427.1"/>
    </source>
</evidence>
<dbReference type="EMBL" id="OB660057">
    <property type="protein sequence ID" value="CAD7222427.1"/>
    <property type="molecule type" value="Genomic_DNA"/>
</dbReference>
<proteinExistence type="predicted"/>
<feature type="compositionally biased region" description="Low complexity" evidence="1">
    <location>
        <begin position="240"/>
        <end position="261"/>
    </location>
</feature>
<accession>A0A7R8W494</accession>
<name>A0A7R8W494_9CRUS</name>
<reference evidence="2" key="1">
    <citation type="submission" date="2020-11" db="EMBL/GenBank/DDBJ databases">
        <authorList>
            <person name="Tran Van P."/>
        </authorList>
    </citation>
    <scope>NUCLEOTIDE SEQUENCE</scope>
</reference>
<feature type="compositionally biased region" description="Low complexity" evidence="1">
    <location>
        <begin position="334"/>
        <end position="350"/>
    </location>
</feature>
<feature type="region of interest" description="Disordered" evidence="1">
    <location>
        <begin position="318"/>
        <end position="364"/>
    </location>
</feature>
<protein>
    <submittedName>
        <fullName evidence="2">Uncharacterized protein</fullName>
    </submittedName>
</protein>
<evidence type="ECO:0000256" key="1">
    <source>
        <dbReference type="SAM" id="MobiDB-lite"/>
    </source>
</evidence>
<feature type="compositionally biased region" description="Polar residues" evidence="1">
    <location>
        <begin position="184"/>
        <end position="199"/>
    </location>
</feature>
<gene>
    <name evidence="2" type="ORF">CTOB1V02_LOCUS435</name>
</gene>
<feature type="region of interest" description="Disordered" evidence="1">
    <location>
        <begin position="385"/>
        <end position="456"/>
    </location>
</feature>
<feature type="compositionally biased region" description="Basic and acidic residues" evidence="1">
    <location>
        <begin position="421"/>
        <end position="434"/>
    </location>
</feature>
<feature type="region of interest" description="Disordered" evidence="1">
    <location>
        <begin position="102"/>
        <end position="199"/>
    </location>
</feature>
<feature type="region of interest" description="Disordered" evidence="1">
    <location>
        <begin position="240"/>
        <end position="267"/>
    </location>
</feature>
<sequence length="536" mass="59655">MPSILARSVSFSDVHQSRSRWRFSKVLTRRSGSVKRDSDSSEGPLSKSFISRPISLLDYSEEKPIFQEGDRETLARIHSNFISEAANLQGWDSLLSSPSDDTPVYYNDPKPRRVLLPPPLPPRQYLNPINSMPSLPVETDTRPFQGQRRSRSSIVRRAFSFSQLKRSETSGSSSRRKSNETKDSSSSNDVFHSQPPSLSVSTDQLLPLLSLPLLPPPLPPRNEGMKPEVTPEPLYEEIKSLAPSTPPRSLSSSPVRWSSSSENEAQNELEDIFTGSSSSVRRLRLRRLLETPLPDYDGFDRDKNGKKFVTVVRLMEGEGGRRGRSVQRRATFLGPPSGRSGSGPESLPSSFAFHGSNGRGPVKRRQRTEILQQLLTKEQLEKRVLPPTLFNGSPRRRCLPPSPMDQKKAGEAGGQKRKRRDLWTDLKEREEQHRTHSVTRTQSFSPATHKPPPTTVAASKLNSLEAAFNSRLNAPVTPHLTSSSKLGSLDPVLMSKLNSLDATSDKTNTLDPIVISELKKRIPLTCVINSASSTML</sequence>
<organism evidence="2">
    <name type="scientific">Cyprideis torosa</name>
    <dbReference type="NCBI Taxonomy" id="163714"/>
    <lineage>
        <taxon>Eukaryota</taxon>
        <taxon>Metazoa</taxon>
        <taxon>Ecdysozoa</taxon>
        <taxon>Arthropoda</taxon>
        <taxon>Crustacea</taxon>
        <taxon>Oligostraca</taxon>
        <taxon>Ostracoda</taxon>
        <taxon>Podocopa</taxon>
        <taxon>Podocopida</taxon>
        <taxon>Cytherocopina</taxon>
        <taxon>Cytheroidea</taxon>
        <taxon>Cytherideidae</taxon>
        <taxon>Cyprideis</taxon>
    </lineage>
</organism>
<dbReference type="AlphaFoldDB" id="A0A7R8W494"/>